<dbReference type="GO" id="GO:0046872">
    <property type="term" value="F:metal ion binding"/>
    <property type="evidence" value="ECO:0007669"/>
    <property type="project" value="InterPro"/>
</dbReference>
<dbReference type="EMBL" id="PSQE01000008">
    <property type="protein sequence ID" value="RHN40332.1"/>
    <property type="molecule type" value="Genomic_DNA"/>
</dbReference>
<dbReference type="AlphaFoldDB" id="G7LHJ5"/>
<sequence>MDEIIKFLFVMVIYLLMFTIVIDATSFCDSVKDCREPAFFCEPPKIARCVMLFCRCD</sequence>
<dbReference type="EMBL" id="CM001224">
    <property type="protein sequence ID" value="AET02420.1"/>
    <property type="molecule type" value="Genomic_DNA"/>
</dbReference>
<name>G7LHJ5_MEDTR</name>
<keyword evidence="1" id="KW-0812">Transmembrane</keyword>
<gene>
    <name evidence="3" type="ordered locus">MTR_8g040370</name>
    <name evidence="4" type="ORF">MtrunA17_Chr8g0353641</name>
</gene>
<dbReference type="PaxDb" id="3880-AET02420"/>
<dbReference type="Gramene" id="rna46477">
    <property type="protein sequence ID" value="RHN40332.1"/>
    <property type="gene ID" value="gene46477"/>
</dbReference>
<reference evidence="3 6" key="1">
    <citation type="journal article" date="2011" name="Nature">
        <title>The Medicago genome provides insight into the evolution of rhizobial symbioses.</title>
        <authorList>
            <person name="Young N.D."/>
            <person name="Debelle F."/>
            <person name="Oldroyd G.E."/>
            <person name="Geurts R."/>
            <person name="Cannon S.B."/>
            <person name="Udvardi M.K."/>
            <person name="Benedito V.A."/>
            <person name="Mayer K.F."/>
            <person name="Gouzy J."/>
            <person name="Schoof H."/>
            <person name="Van de Peer Y."/>
            <person name="Proost S."/>
            <person name="Cook D.R."/>
            <person name="Meyers B.C."/>
            <person name="Spannagl M."/>
            <person name="Cheung F."/>
            <person name="De Mita S."/>
            <person name="Krishnakumar V."/>
            <person name="Gundlach H."/>
            <person name="Zhou S."/>
            <person name="Mudge J."/>
            <person name="Bharti A.K."/>
            <person name="Murray J.D."/>
            <person name="Naoumkina M.A."/>
            <person name="Rosen B."/>
            <person name="Silverstein K.A."/>
            <person name="Tang H."/>
            <person name="Rombauts S."/>
            <person name="Zhao P.X."/>
            <person name="Zhou P."/>
            <person name="Barbe V."/>
            <person name="Bardou P."/>
            <person name="Bechner M."/>
            <person name="Bellec A."/>
            <person name="Berger A."/>
            <person name="Berges H."/>
            <person name="Bidwell S."/>
            <person name="Bisseling T."/>
            <person name="Choisne N."/>
            <person name="Couloux A."/>
            <person name="Denny R."/>
            <person name="Deshpande S."/>
            <person name="Dai X."/>
            <person name="Doyle J.J."/>
            <person name="Dudez A.M."/>
            <person name="Farmer A.D."/>
            <person name="Fouteau S."/>
            <person name="Franken C."/>
            <person name="Gibelin C."/>
            <person name="Gish J."/>
            <person name="Goldstein S."/>
            <person name="Gonzalez A.J."/>
            <person name="Green P.J."/>
            <person name="Hallab A."/>
            <person name="Hartog M."/>
            <person name="Hua A."/>
            <person name="Humphray S.J."/>
            <person name="Jeong D.H."/>
            <person name="Jing Y."/>
            <person name="Jocker A."/>
            <person name="Kenton S.M."/>
            <person name="Kim D.J."/>
            <person name="Klee K."/>
            <person name="Lai H."/>
            <person name="Lang C."/>
            <person name="Lin S."/>
            <person name="Macmil S.L."/>
            <person name="Magdelenat G."/>
            <person name="Matthews L."/>
            <person name="McCorrison J."/>
            <person name="Monaghan E.L."/>
            <person name="Mun J.H."/>
            <person name="Najar F.Z."/>
            <person name="Nicholson C."/>
            <person name="Noirot C."/>
            <person name="O'Bleness M."/>
            <person name="Paule C.R."/>
            <person name="Poulain J."/>
            <person name="Prion F."/>
            <person name="Qin B."/>
            <person name="Qu C."/>
            <person name="Retzel E.F."/>
            <person name="Riddle C."/>
            <person name="Sallet E."/>
            <person name="Samain S."/>
            <person name="Samson N."/>
            <person name="Sanders I."/>
            <person name="Saurat O."/>
            <person name="Scarpelli C."/>
            <person name="Schiex T."/>
            <person name="Segurens B."/>
            <person name="Severin A.J."/>
            <person name="Sherrier D.J."/>
            <person name="Shi R."/>
            <person name="Sims S."/>
            <person name="Singer S.R."/>
            <person name="Sinharoy S."/>
            <person name="Sterck L."/>
            <person name="Viollet A."/>
            <person name="Wang B.B."/>
            <person name="Wang K."/>
            <person name="Wang M."/>
            <person name="Wang X."/>
            <person name="Warfsmann J."/>
            <person name="Weissenbach J."/>
            <person name="White D.D."/>
            <person name="White J.D."/>
            <person name="Wiley G.B."/>
            <person name="Wincker P."/>
            <person name="Xing Y."/>
            <person name="Yang L."/>
            <person name="Yao Z."/>
            <person name="Ying F."/>
            <person name="Zhai J."/>
            <person name="Zhou L."/>
            <person name="Zuber A."/>
            <person name="Denarie J."/>
            <person name="Dixon R.A."/>
            <person name="May G.D."/>
            <person name="Schwartz D.C."/>
            <person name="Rogers J."/>
            <person name="Quetier F."/>
            <person name="Town C.D."/>
            <person name="Roe B.A."/>
        </authorList>
    </citation>
    <scope>NUCLEOTIDE SEQUENCE [LARGE SCALE GENOMIC DNA]</scope>
    <source>
        <strain evidence="3">A17</strain>
        <strain evidence="5 6">cv. Jemalong A17</strain>
    </source>
</reference>
<feature type="transmembrane region" description="Helical" evidence="1">
    <location>
        <begin position="7"/>
        <end position="27"/>
    </location>
</feature>
<dbReference type="InterPro" id="IPR009810">
    <property type="entry name" value="Nodulin_late_dom"/>
</dbReference>
<evidence type="ECO:0000259" key="2">
    <source>
        <dbReference type="Pfam" id="PF07127"/>
    </source>
</evidence>
<keyword evidence="6" id="KW-1185">Reference proteome</keyword>
<keyword evidence="1" id="KW-1133">Transmembrane helix</keyword>
<dbReference type="Proteomes" id="UP000002051">
    <property type="component" value="Chromosome 8"/>
</dbReference>
<organism evidence="3 6">
    <name type="scientific">Medicago truncatula</name>
    <name type="common">Barrel medic</name>
    <name type="synonym">Medicago tribuloides</name>
    <dbReference type="NCBI Taxonomy" id="3880"/>
    <lineage>
        <taxon>Eukaryota</taxon>
        <taxon>Viridiplantae</taxon>
        <taxon>Streptophyta</taxon>
        <taxon>Embryophyta</taxon>
        <taxon>Tracheophyta</taxon>
        <taxon>Spermatophyta</taxon>
        <taxon>Magnoliopsida</taxon>
        <taxon>eudicotyledons</taxon>
        <taxon>Gunneridae</taxon>
        <taxon>Pentapetalae</taxon>
        <taxon>rosids</taxon>
        <taxon>fabids</taxon>
        <taxon>Fabales</taxon>
        <taxon>Fabaceae</taxon>
        <taxon>Papilionoideae</taxon>
        <taxon>50 kb inversion clade</taxon>
        <taxon>NPAAA clade</taxon>
        <taxon>Hologalegina</taxon>
        <taxon>IRL clade</taxon>
        <taxon>Trifolieae</taxon>
        <taxon>Medicago</taxon>
    </lineage>
</organism>
<dbReference type="EnsemblPlants" id="AET02420">
    <property type="protein sequence ID" value="AET02420"/>
    <property type="gene ID" value="MTR_8g040370"/>
</dbReference>
<reference evidence="4" key="4">
    <citation type="journal article" date="2018" name="Nat. Plants">
        <title>Whole-genome landscape of Medicago truncatula symbiotic genes.</title>
        <authorList>
            <person name="Pecrix Y."/>
            <person name="Gamas P."/>
            <person name="Carrere S."/>
        </authorList>
    </citation>
    <scope>NUCLEOTIDE SEQUENCE</scope>
    <source>
        <tissue evidence="4">Leaves</tissue>
    </source>
</reference>
<protein>
    <submittedName>
        <fullName evidence="3 4">Late nodulin</fullName>
    </submittedName>
</protein>
<keyword evidence="1" id="KW-0472">Membrane</keyword>
<feature type="domain" description="Late nodulin" evidence="2">
    <location>
        <begin position="1"/>
        <end position="55"/>
    </location>
</feature>
<dbReference type="Proteomes" id="UP000265566">
    <property type="component" value="Chromosome 8"/>
</dbReference>
<evidence type="ECO:0000313" key="3">
    <source>
        <dbReference type="EMBL" id="AET02420.1"/>
    </source>
</evidence>
<evidence type="ECO:0000313" key="6">
    <source>
        <dbReference type="Proteomes" id="UP000002051"/>
    </source>
</evidence>
<evidence type="ECO:0000313" key="5">
    <source>
        <dbReference type="EnsemblPlants" id="AET02420"/>
    </source>
</evidence>
<evidence type="ECO:0000313" key="4">
    <source>
        <dbReference type="EMBL" id="RHN40332.1"/>
    </source>
</evidence>
<reference evidence="3 6" key="2">
    <citation type="journal article" date="2014" name="BMC Genomics">
        <title>An improved genome release (version Mt4.0) for the model legume Medicago truncatula.</title>
        <authorList>
            <person name="Tang H."/>
            <person name="Krishnakumar V."/>
            <person name="Bidwell S."/>
            <person name="Rosen B."/>
            <person name="Chan A."/>
            <person name="Zhou S."/>
            <person name="Gentzbittel L."/>
            <person name="Childs K.L."/>
            <person name="Yandell M."/>
            <person name="Gundlach H."/>
            <person name="Mayer K.F."/>
            <person name="Schwartz D.C."/>
            <person name="Town C.D."/>
        </authorList>
    </citation>
    <scope>GENOME REANNOTATION</scope>
    <source>
        <strain evidence="5 6">cv. Jemalong A17</strain>
    </source>
</reference>
<proteinExistence type="predicted"/>
<accession>G7LHJ5</accession>
<dbReference type="HOGENOM" id="CLU_181053_0_0_1"/>
<evidence type="ECO:0000256" key="1">
    <source>
        <dbReference type="SAM" id="Phobius"/>
    </source>
</evidence>
<dbReference type="Pfam" id="PF07127">
    <property type="entry name" value="Nodulin_late"/>
    <property type="match status" value="1"/>
</dbReference>
<reference evidence="5" key="3">
    <citation type="submission" date="2015-04" db="UniProtKB">
        <authorList>
            <consortium name="EnsemblPlants"/>
        </authorList>
    </citation>
    <scope>IDENTIFICATION</scope>
    <source>
        <strain evidence="5">cv. Jemalong A17</strain>
    </source>
</reference>